<reference evidence="4 5" key="1">
    <citation type="submission" date="2020-04" db="EMBL/GenBank/DDBJ databases">
        <authorList>
            <person name="Alioto T."/>
            <person name="Alioto T."/>
            <person name="Gomez Garrido J."/>
        </authorList>
    </citation>
    <scope>NUCLEOTIDE SEQUENCE [LARGE SCALE GENOMIC DNA]</scope>
</reference>
<feature type="compositionally biased region" description="Low complexity" evidence="2">
    <location>
        <begin position="143"/>
        <end position="160"/>
    </location>
</feature>
<feature type="compositionally biased region" description="Low complexity" evidence="2">
    <location>
        <begin position="588"/>
        <end position="597"/>
    </location>
</feature>
<organism evidence="4 5">
    <name type="scientific">Cloeon dipterum</name>
    <dbReference type="NCBI Taxonomy" id="197152"/>
    <lineage>
        <taxon>Eukaryota</taxon>
        <taxon>Metazoa</taxon>
        <taxon>Ecdysozoa</taxon>
        <taxon>Arthropoda</taxon>
        <taxon>Hexapoda</taxon>
        <taxon>Insecta</taxon>
        <taxon>Pterygota</taxon>
        <taxon>Palaeoptera</taxon>
        <taxon>Ephemeroptera</taxon>
        <taxon>Pisciforma</taxon>
        <taxon>Baetidae</taxon>
        <taxon>Cloeon</taxon>
    </lineage>
</organism>
<name>A0A8S1D6N0_9INSE</name>
<feature type="compositionally biased region" description="Low complexity" evidence="2">
    <location>
        <begin position="171"/>
        <end position="188"/>
    </location>
</feature>
<feature type="compositionally biased region" description="Gly residues" evidence="2">
    <location>
        <begin position="852"/>
        <end position="870"/>
    </location>
</feature>
<feature type="compositionally biased region" description="Basic and acidic residues" evidence="2">
    <location>
        <begin position="1950"/>
        <end position="1960"/>
    </location>
</feature>
<feature type="compositionally biased region" description="Basic and acidic residues" evidence="2">
    <location>
        <begin position="823"/>
        <end position="848"/>
    </location>
</feature>
<feature type="region of interest" description="Disordered" evidence="2">
    <location>
        <begin position="1281"/>
        <end position="1300"/>
    </location>
</feature>
<sequence>MSAVSGLASKGEKGRSKFQSLDINSLYRSTLGESAEPQQKTLPRKHGMQSLGKVPSARRPPANLPSLKSEHSGQEPPVSLVPSGGAGWGAKGESEEAPAAAAAAGTASTAAPPASSASNPLCTSVSGAPTPSAPSLPPNQPTAAAAAAAAASLVASAAKSGAGGPQEKLWSSLMSGGSGASSVDGGPSFLAHQNPMFQQEFPSLSTDQQAAKSTAQDVQYGPGPSLRPQTEGSWIQGGMARSAPVPGGALEPRAGGATDQGKGNSGPLGAAQPASGPAGPGMSAPLPAQLRGIIPPFMYRGSQFGPGGGPPSNFPQNFQGNNNNSRQRYPEQQRQSQGQRYTSQRPVDEDGLFSRPIIKEEEFKQLDELVRDNGWATTDDIDYNQKLSFSDEEGDDNTQSRTNKQIEKLDGAAPRGGRGGPSFPGGKMPYGGVAVPPPALLAEDEFWREKRRQQIDQVALAVERAKQRKEEEEKRFQEQREAAAKKLQKLEEKMGVSKSETVIPANAAPQQEKEQLEEKTEESWAKQVADEPVPVVAETAKEASVAFSPKFSEDLPPRFAKQKQQQLLRKPIGGGQPGQKGASPPPQQLQQPLQQQPVQSNTPPPLLATPVQPPANFEQRWNLSSIVGRGQPRRRSSQEQDDAEDKHRGAASGRGGRKVSEGSRGKPDEDSFMHRRQSSEEPVDSMKELPRPAQEQPDEDAKDKESKAKKSGVKLDAWSRGTDETLAAKLRGADDEQKLDKAEEERKGKGRGPRRPGGGGGGQKEAWPAGGNAPLKTWARTGSGETKPKGRGGKPKSGKPWADDESDLSGDEEKQQRKPKQQLVDDKKNGPGEKKNKEGFAPRGEPSRRGRGGAAAAGRPRGGMGRGIDGYGPPAKSPFGSRDENRKPDEPPNKSKLGGMVPLGGQAAPGGGKAAKQAAATPPRMQKDKSGRRKPRNKPDKPHDEHAEENWDSLTDSDDDHKASNHFAPPPTSKAPGAEKKNGLGGRAMNQSKKENLPLVVEAAKRLEKEKSALDALDISTYAAVTLLVDEASDADNGQFLYPYGNQNKSKKPLSQGGDKPSAAVSAPPNGNRGKYGSLGAPLGSQQQQPPQMKLSGKTGGYERIHDRSRASKLPPRLAKQKEVNRLNKVAANMGHHLGPTDMLDMYVDQTHINSWDKTLSDPLRGGSPLTSCVALGEQDGSGGLSVSQMAPGEALLECSTRLSQTIVFENTNIRSRDKFLPASALASIPRMIGAENKSNELPFCDSVSLQVGLKKGEDTADMKLDFAFDSTELLDEKNKVRSGGHGVSAPPPSVAATSTISPSAAELNLKIASTKKVWEMPSVVEHSQDEFSSAGFEPSLESSFKEASAEESALPTDVSYSVGPTSVTGGNYTAAPGGLSATSLAGKTDPTTTSSNVCKVKPQQQQMAMSAAAAAGQSPLGQQTQLSPPPYNSTSASTQHLGYTTVARSAGVDNLSCWQHSGSAAAAPGFGGISAIPSPPTVLFNTNQQLQQPAGIYNAFQLENSQRSQYSQYHRPSTLAAATPNATGFQQQNCYRPATPCRPNAQGTDLYPPPSLSQYRLQAAAAPYGQTPQHVTSNPSTVLISSSSNSLMSASVKPSSQPIGAIGSKGYQTSAAPPPPQPSAMYAIYEHPSAANLLGLSGPSFMANSGPLVQRQATVQSNVIPTIQPPSSYFSSSAPSQGGFYQTNNPPPPHPNSNAMHNSSNPYAAAAGSMSGFSNSAAANSSYAATQQMVAAAAAQAQGYRSAAVAAAANYIKSPQQQGGAGSATDMGGRQLKSPAHEQLGPSVFSSGAGGQQMSASPKARGGAGGGAVKQQPLPSPTLAAQQGQQHKFAAYQQNNSMKFHPQGMQQQNLVGGGRSNGPRGPFPTPIQRPNFQQNMSGRPRMPPNQQQQQRKANQGSNLLSKIDQTPSGGDKLLLNKELSEAKKPAAVTTAAAEKKPAAKAAAAEAKEEGGDDKAAAQCVE</sequence>
<keyword evidence="1" id="KW-0597">Phosphoprotein</keyword>
<keyword evidence="5" id="KW-1185">Reference proteome</keyword>
<evidence type="ECO:0000256" key="1">
    <source>
        <dbReference type="ARBA" id="ARBA00022553"/>
    </source>
</evidence>
<dbReference type="InterPro" id="IPR009738">
    <property type="entry name" value="BAT2_N"/>
</dbReference>
<feature type="compositionally biased region" description="Gly residues" evidence="2">
    <location>
        <begin position="414"/>
        <end position="423"/>
    </location>
</feature>
<dbReference type="GO" id="GO:0030154">
    <property type="term" value="P:cell differentiation"/>
    <property type="evidence" value="ECO:0007669"/>
    <property type="project" value="TreeGrafter"/>
</dbReference>
<feature type="region of interest" description="Disordered" evidence="2">
    <location>
        <begin position="1"/>
        <end position="431"/>
    </location>
</feature>
<feature type="compositionally biased region" description="Pro residues" evidence="2">
    <location>
        <begin position="602"/>
        <end position="613"/>
    </location>
</feature>
<feature type="compositionally biased region" description="Basic and acidic residues" evidence="2">
    <location>
        <begin position="1919"/>
        <end position="1929"/>
    </location>
</feature>
<evidence type="ECO:0000259" key="3">
    <source>
        <dbReference type="Pfam" id="PF07001"/>
    </source>
</evidence>
<feature type="compositionally biased region" description="Polar residues" evidence="2">
    <location>
        <begin position="195"/>
        <end position="217"/>
    </location>
</feature>
<dbReference type="InterPro" id="IPR033184">
    <property type="entry name" value="PRRC2"/>
</dbReference>
<feature type="compositionally biased region" description="Polar residues" evidence="2">
    <location>
        <begin position="1896"/>
        <end position="1913"/>
    </location>
</feature>
<evidence type="ECO:0000256" key="2">
    <source>
        <dbReference type="SAM" id="MobiDB-lite"/>
    </source>
</evidence>
<feature type="compositionally biased region" description="Basic and acidic residues" evidence="2">
    <location>
        <begin position="1101"/>
        <end position="1110"/>
    </location>
</feature>
<gene>
    <name evidence="4" type="ORF">CLODIP_2_CD15703</name>
</gene>
<feature type="compositionally biased region" description="Polar residues" evidence="2">
    <location>
        <begin position="17"/>
        <end position="41"/>
    </location>
</feature>
<proteinExistence type="predicted"/>
<feature type="compositionally biased region" description="Low complexity" evidence="2">
    <location>
        <begin position="1411"/>
        <end position="1424"/>
    </location>
</feature>
<feature type="compositionally biased region" description="Basic and acidic residues" evidence="2">
    <location>
        <begin position="511"/>
        <end position="524"/>
    </location>
</feature>
<comment type="caution">
    <text evidence="4">The sequence shown here is derived from an EMBL/GenBank/DDBJ whole genome shotgun (WGS) entry which is preliminary data.</text>
</comment>
<dbReference type="PANTHER" id="PTHR14038">
    <property type="entry name" value="BAT2 HLA-B-ASSOCIATED TRANSCRIPT 2"/>
    <property type="match status" value="1"/>
</dbReference>
<feature type="region of interest" description="Disordered" evidence="2">
    <location>
        <begin position="548"/>
        <end position="996"/>
    </location>
</feature>
<evidence type="ECO:0000313" key="5">
    <source>
        <dbReference type="Proteomes" id="UP000494165"/>
    </source>
</evidence>
<feature type="compositionally biased region" description="Polar residues" evidence="2">
    <location>
        <begin position="330"/>
        <end position="345"/>
    </location>
</feature>
<feature type="compositionally biased region" description="Pro residues" evidence="2">
    <location>
        <begin position="131"/>
        <end position="140"/>
    </location>
</feature>
<feature type="compositionally biased region" description="Basic and acidic residues" evidence="2">
    <location>
        <begin position="731"/>
        <end position="747"/>
    </location>
</feature>
<evidence type="ECO:0000313" key="4">
    <source>
        <dbReference type="EMBL" id="CAB3376088.1"/>
    </source>
</evidence>
<feature type="compositionally biased region" description="Basic and acidic residues" evidence="2">
    <location>
        <begin position="881"/>
        <end position="893"/>
    </location>
</feature>
<dbReference type="OrthoDB" id="1939715at2759"/>
<dbReference type="Proteomes" id="UP000494165">
    <property type="component" value="Unassembled WGS sequence"/>
</dbReference>
<feature type="compositionally biased region" description="Low complexity" evidence="2">
    <location>
        <begin position="314"/>
        <end position="327"/>
    </location>
</feature>
<feature type="compositionally biased region" description="Basic and acidic residues" evidence="2">
    <location>
        <begin position="699"/>
        <end position="708"/>
    </location>
</feature>
<dbReference type="PANTHER" id="PTHR14038:SF0">
    <property type="entry name" value="LP18708P"/>
    <property type="match status" value="1"/>
</dbReference>
<feature type="region of interest" description="Disordered" evidence="2">
    <location>
        <begin position="1411"/>
        <end position="1438"/>
    </location>
</feature>
<feature type="region of interest" description="Disordered" evidence="2">
    <location>
        <begin position="1760"/>
        <end position="1832"/>
    </location>
</feature>
<feature type="compositionally biased region" description="Low complexity" evidence="2">
    <location>
        <begin position="97"/>
        <end position="118"/>
    </location>
</feature>
<feature type="region of interest" description="Disordered" evidence="2">
    <location>
        <begin position="1040"/>
        <end position="1118"/>
    </location>
</feature>
<dbReference type="EMBL" id="CADEPI010000123">
    <property type="protein sequence ID" value="CAB3376088.1"/>
    <property type="molecule type" value="Genomic_DNA"/>
</dbReference>
<feature type="compositionally biased region" description="Basic and acidic residues" evidence="2">
    <location>
        <begin position="658"/>
        <end position="690"/>
    </location>
</feature>
<feature type="region of interest" description="Disordered" evidence="2">
    <location>
        <begin position="1606"/>
        <end position="1625"/>
    </location>
</feature>
<feature type="region of interest" description="Disordered" evidence="2">
    <location>
        <begin position="1851"/>
        <end position="1966"/>
    </location>
</feature>
<feature type="region of interest" description="Disordered" evidence="2">
    <location>
        <begin position="492"/>
        <end position="532"/>
    </location>
</feature>
<feature type="compositionally biased region" description="Basic and acidic residues" evidence="2">
    <location>
        <begin position="937"/>
        <end position="949"/>
    </location>
</feature>
<feature type="compositionally biased region" description="Low complexity" evidence="2">
    <location>
        <begin position="265"/>
        <end position="288"/>
    </location>
</feature>
<accession>A0A8S1D6N0</accession>
<protein>
    <recommendedName>
        <fullName evidence="3">BAT2 N-terminal domain-containing protein</fullName>
    </recommendedName>
</protein>
<feature type="domain" description="BAT2 N-terminal" evidence="3">
    <location>
        <begin position="1"/>
        <end position="216"/>
    </location>
</feature>
<dbReference type="Pfam" id="PF07001">
    <property type="entry name" value="BAT2_N"/>
    <property type="match status" value="1"/>
</dbReference>
<feature type="compositionally biased region" description="Basic and acidic residues" evidence="2">
    <location>
        <begin position="357"/>
        <end position="371"/>
    </location>
</feature>
<feature type="region of interest" description="Disordered" evidence="2">
    <location>
        <begin position="1676"/>
        <end position="1703"/>
    </location>
</feature>
<feature type="compositionally biased region" description="Polar residues" evidence="2">
    <location>
        <begin position="1873"/>
        <end position="1882"/>
    </location>
</feature>
<feature type="compositionally biased region" description="Polar residues" evidence="2">
    <location>
        <begin position="119"/>
        <end position="129"/>
    </location>
</feature>